<comment type="caution">
    <text evidence="3">The sequence shown here is derived from an EMBL/GenBank/DDBJ whole genome shotgun (WGS) entry which is preliminary data.</text>
</comment>
<sequence>MFLQLTIKLVVGFVVLFVVTKFIGGRELRQLNVFDFISAIVLSELVGNVLYQDEVNALHMSYALLLWTTLIYLIDKITLKFDNTRKLLDGETELVVEEGIINKMVLKNIEWK</sequence>
<dbReference type="InterPro" id="IPR048454">
    <property type="entry name" value="YetF_N"/>
</dbReference>
<dbReference type="PANTHER" id="PTHR34582:SF5">
    <property type="entry name" value="UPF0702 TRANSMEMBRANE PROTEIN YETF"/>
    <property type="match status" value="1"/>
</dbReference>
<keyword evidence="1" id="KW-0812">Transmembrane</keyword>
<feature type="domain" description="YetF-like N-terminal transmembrane" evidence="2">
    <location>
        <begin position="3"/>
        <end position="76"/>
    </location>
</feature>
<keyword evidence="1" id="KW-1133">Transmembrane helix</keyword>
<evidence type="ECO:0000256" key="1">
    <source>
        <dbReference type="SAM" id="Phobius"/>
    </source>
</evidence>
<evidence type="ECO:0000313" key="3">
    <source>
        <dbReference type="EMBL" id="MFC4102076.1"/>
    </source>
</evidence>
<keyword evidence="4" id="KW-1185">Reference proteome</keyword>
<gene>
    <name evidence="3" type="ORF">ACFOZ8_20800</name>
</gene>
<reference evidence="4" key="1">
    <citation type="journal article" date="2019" name="Int. J. Syst. Evol. Microbiol.">
        <title>The Global Catalogue of Microorganisms (GCM) 10K type strain sequencing project: providing services to taxonomists for standard genome sequencing and annotation.</title>
        <authorList>
            <consortium name="The Broad Institute Genomics Platform"/>
            <consortium name="The Broad Institute Genome Sequencing Center for Infectious Disease"/>
            <person name="Wu L."/>
            <person name="Ma J."/>
        </authorList>
    </citation>
    <scope>NUCLEOTIDE SEQUENCE [LARGE SCALE GENOMIC DNA]</scope>
    <source>
        <strain evidence="4">IBRC-M 10987</strain>
    </source>
</reference>
<keyword evidence="1" id="KW-0472">Membrane</keyword>
<dbReference type="PANTHER" id="PTHR34582">
    <property type="entry name" value="UPF0702 TRANSMEMBRANE PROTEIN YCAP"/>
    <property type="match status" value="1"/>
</dbReference>
<dbReference type="Pfam" id="PF20730">
    <property type="entry name" value="YetF_N"/>
    <property type="match status" value="1"/>
</dbReference>
<dbReference type="RefSeq" id="WP_377720704.1">
    <property type="nucleotide sequence ID" value="NZ_JBHSAM010000031.1"/>
</dbReference>
<feature type="transmembrane region" description="Helical" evidence="1">
    <location>
        <begin position="6"/>
        <end position="24"/>
    </location>
</feature>
<feature type="transmembrane region" description="Helical" evidence="1">
    <location>
        <begin position="57"/>
        <end position="74"/>
    </location>
</feature>
<organism evidence="3 4">
    <name type="scientific">Paenibacillus xanthanilyticus</name>
    <dbReference type="NCBI Taxonomy" id="1783531"/>
    <lineage>
        <taxon>Bacteria</taxon>
        <taxon>Bacillati</taxon>
        <taxon>Bacillota</taxon>
        <taxon>Bacilli</taxon>
        <taxon>Bacillales</taxon>
        <taxon>Paenibacillaceae</taxon>
        <taxon>Paenibacillus</taxon>
    </lineage>
</organism>
<evidence type="ECO:0000313" key="4">
    <source>
        <dbReference type="Proteomes" id="UP001595715"/>
    </source>
</evidence>
<name>A0ABV8K7S6_9BACL</name>
<accession>A0ABV8K7S6</accession>
<protein>
    <recommendedName>
        <fullName evidence="2">YetF-like N-terminal transmembrane domain-containing protein</fullName>
    </recommendedName>
</protein>
<dbReference type="EMBL" id="JBHSAM010000031">
    <property type="protein sequence ID" value="MFC4102076.1"/>
    <property type="molecule type" value="Genomic_DNA"/>
</dbReference>
<evidence type="ECO:0000259" key="2">
    <source>
        <dbReference type="Pfam" id="PF20730"/>
    </source>
</evidence>
<dbReference type="Proteomes" id="UP001595715">
    <property type="component" value="Unassembled WGS sequence"/>
</dbReference>
<proteinExistence type="predicted"/>